<evidence type="ECO:0000313" key="1">
    <source>
        <dbReference type="EMBL" id="MPM16529.1"/>
    </source>
</evidence>
<organism evidence="1">
    <name type="scientific">bioreactor metagenome</name>
    <dbReference type="NCBI Taxonomy" id="1076179"/>
    <lineage>
        <taxon>unclassified sequences</taxon>
        <taxon>metagenomes</taxon>
        <taxon>ecological metagenomes</taxon>
    </lineage>
</organism>
<accession>A0A644XK98</accession>
<gene>
    <name evidence="1" type="ORF">SDC9_62910</name>
</gene>
<sequence>MKREVQKIPVPLLIFGSDFNRHNTNIYIKNHTGYNLENSTIERTGTGGHPIKLGTIKAMSSDIAEEIYPSPTMEKSDLILNYVLNGENHSSVIHGNIVLTDIRPLVIDIIEENGELIFSATRITHEDISN</sequence>
<proteinExistence type="predicted"/>
<comment type="caution">
    <text evidence="1">The sequence shown here is derived from an EMBL/GenBank/DDBJ whole genome shotgun (WGS) entry which is preliminary data.</text>
</comment>
<name>A0A644XK98_9ZZZZ</name>
<protein>
    <submittedName>
        <fullName evidence="1">Uncharacterized protein</fullName>
    </submittedName>
</protein>
<reference evidence="1" key="1">
    <citation type="submission" date="2019-08" db="EMBL/GenBank/DDBJ databases">
        <authorList>
            <person name="Kucharzyk K."/>
            <person name="Murdoch R.W."/>
            <person name="Higgins S."/>
            <person name="Loffler F."/>
        </authorList>
    </citation>
    <scope>NUCLEOTIDE SEQUENCE</scope>
</reference>
<dbReference type="EMBL" id="VSSQ01002630">
    <property type="protein sequence ID" value="MPM16529.1"/>
    <property type="molecule type" value="Genomic_DNA"/>
</dbReference>
<dbReference type="AlphaFoldDB" id="A0A644XK98"/>